<accession>A0A6J4JVJ8</accession>
<organism evidence="1">
    <name type="scientific">uncultured Chloroflexota bacterium</name>
    <dbReference type="NCBI Taxonomy" id="166587"/>
    <lineage>
        <taxon>Bacteria</taxon>
        <taxon>Bacillati</taxon>
        <taxon>Chloroflexota</taxon>
        <taxon>environmental samples</taxon>
    </lineage>
</organism>
<dbReference type="AlphaFoldDB" id="A0A6J4JVJ8"/>
<name>A0A6J4JVJ8_9CHLR</name>
<sequence length="92" mass="9926">MTPVDAVAAYLDGVAAEATDRPRARAAGYLAEALRRSPDAEPPTMLFLEQRVAAHLEGDPDTAAEIVYEVGSIMVELRDRFPHLPHTLLTAG</sequence>
<reference evidence="1" key="1">
    <citation type="submission" date="2020-02" db="EMBL/GenBank/DDBJ databases">
        <authorList>
            <person name="Meier V. D."/>
        </authorList>
    </citation>
    <scope>NUCLEOTIDE SEQUENCE</scope>
    <source>
        <strain evidence="1">AVDCRST_MAG77</strain>
    </source>
</reference>
<gene>
    <name evidence="1" type="ORF">AVDCRST_MAG77-4540</name>
</gene>
<evidence type="ECO:0000313" key="1">
    <source>
        <dbReference type="EMBL" id="CAA9288780.1"/>
    </source>
</evidence>
<dbReference type="EMBL" id="CADCTC010000239">
    <property type="protein sequence ID" value="CAA9288780.1"/>
    <property type="molecule type" value="Genomic_DNA"/>
</dbReference>
<protein>
    <submittedName>
        <fullName evidence="1">Uncharacterized protein</fullName>
    </submittedName>
</protein>
<proteinExistence type="predicted"/>